<protein>
    <submittedName>
        <fullName evidence="2">Uncharacterized protein</fullName>
    </submittedName>
</protein>
<feature type="compositionally biased region" description="Polar residues" evidence="1">
    <location>
        <begin position="76"/>
        <end position="85"/>
    </location>
</feature>
<dbReference type="Proteomes" id="UP000324222">
    <property type="component" value="Unassembled WGS sequence"/>
</dbReference>
<accession>A0A5B7H9S2</accession>
<dbReference type="AlphaFoldDB" id="A0A5B7H9S2"/>
<reference evidence="2 3" key="1">
    <citation type="submission" date="2019-05" db="EMBL/GenBank/DDBJ databases">
        <title>Another draft genome of Portunus trituberculatus and its Hox gene families provides insights of decapod evolution.</title>
        <authorList>
            <person name="Jeong J.-H."/>
            <person name="Song I."/>
            <person name="Kim S."/>
            <person name="Choi T."/>
            <person name="Kim D."/>
            <person name="Ryu S."/>
            <person name="Kim W."/>
        </authorList>
    </citation>
    <scope>NUCLEOTIDE SEQUENCE [LARGE SCALE GENOMIC DNA]</scope>
    <source>
        <tissue evidence="2">Muscle</tissue>
    </source>
</reference>
<sequence>MFKLCLAKDAPCPSPPQTRPAPPRPPRPAPTVATEPQWGMHHLKLACNFLVTLIVFVYDKLGCVAVAVSSARRRGQQQPSSSDSRVAQHMGSGRVSATTDLTLTRSQPLTFPNRAATMEKKA</sequence>
<evidence type="ECO:0000256" key="1">
    <source>
        <dbReference type="SAM" id="MobiDB-lite"/>
    </source>
</evidence>
<feature type="region of interest" description="Disordered" evidence="1">
    <location>
        <begin position="70"/>
        <end position="122"/>
    </location>
</feature>
<organism evidence="2 3">
    <name type="scientific">Portunus trituberculatus</name>
    <name type="common">Swimming crab</name>
    <name type="synonym">Neptunus trituberculatus</name>
    <dbReference type="NCBI Taxonomy" id="210409"/>
    <lineage>
        <taxon>Eukaryota</taxon>
        <taxon>Metazoa</taxon>
        <taxon>Ecdysozoa</taxon>
        <taxon>Arthropoda</taxon>
        <taxon>Crustacea</taxon>
        <taxon>Multicrustacea</taxon>
        <taxon>Malacostraca</taxon>
        <taxon>Eumalacostraca</taxon>
        <taxon>Eucarida</taxon>
        <taxon>Decapoda</taxon>
        <taxon>Pleocyemata</taxon>
        <taxon>Brachyura</taxon>
        <taxon>Eubrachyura</taxon>
        <taxon>Portunoidea</taxon>
        <taxon>Portunidae</taxon>
        <taxon>Portuninae</taxon>
        <taxon>Portunus</taxon>
    </lineage>
</organism>
<keyword evidence="3" id="KW-1185">Reference proteome</keyword>
<evidence type="ECO:0000313" key="3">
    <source>
        <dbReference type="Proteomes" id="UP000324222"/>
    </source>
</evidence>
<gene>
    <name evidence="2" type="ORF">E2C01_059844</name>
</gene>
<comment type="caution">
    <text evidence="2">The sequence shown here is derived from an EMBL/GenBank/DDBJ whole genome shotgun (WGS) entry which is preliminary data.</text>
</comment>
<dbReference type="EMBL" id="VSRR010023713">
    <property type="protein sequence ID" value="MPC65708.1"/>
    <property type="molecule type" value="Genomic_DNA"/>
</dbReference>
<proteinExistence type="predicted"/>
<evidence type="ECO:0000313" key="2">
    <source>
        <dbReference type="EMBL" id="MPC65708.1"/>
    </source>
</evidence>
<feature type="compositionally biased region" description="Polar residues" evidence="1">
    <location>
        <begin position="95"/>
        <end position="110"/>
    </location>
</feature>
<feature type="region of interest" description="Disordered" evidence="1">
    <location>
        <begin position="11"/>
        <end position="34"/>
    </location>
</feature>
<name>A0A5B7H9S2_PORTR</name>
<feature type="compositionally biased region" description="Pro residues" evidence="1">
    <location>
        <begin position="12"/>
        <end position="29"/>
    </location>
</feature>